<reference evidence="7" key="2">
    <citation type="submission" date="2023-01" db="EMBL/GenBank/DDBJ databases">
        <title>Draft genome sequence of Paraferrimonas sedimenticola strain NBRC 101628.</title>
        <authorList>
            <person name="Sun Q."/>
            <person name="Mori K."/>
        </authorList>
    </citation>
    <scope>NUCLEOTIDE SEQUENCE</scope>
    <source>
        <strain evidence="7">NBRC 101628</strain>
    </source>
</reference>
<dbReference type="PANTHER" id="PTHR14226:SF29">
    <property type="entry name" value="NEUROPATHY TARGET ESTERASE SWS"/>
    <property type="match status" value="1"/>
</dbReference>
<feature type="short sequence motif" description="GXGXXG" evidence="4">
    <location>
        <begin position="60"/>
        <end position="65"/>
    </location>
</feature>
<evidence type="ECO:0000259" key="6">
    <source>
        <dbReference type="PROSITE" id="PS51635"/>
    </source>
</evidence>
<evidence type="ECO:0000256" key="4">
    <source>
        <dbReference type="PROSITE-ProRule" id="PRU01161"/>
    </source>
</evidence>
<gene>
    <name evidence="7" type="primary">plpD</name>
    <name evidence="7" type="ORF">GCM10007895_27610</name>
</gene>
<keyword evidence="5" id="KW-0732">Signal</keyword>
<dbReference type="Pfam" id="PF01734">
    <property type="entry name" value="Patatin"/>
    <property type="match status" value="1"/>
</dbReference>
<feature type="active site" description="Proton acceptor" evidence="4">
    <location>
        <position position="235"/>
    </location>
</feature>
<dbReference type="PANTHER" id="PTHR14226">
    <property type="entry name" value="NEUROPATHY TARGET ESTERASE/SWISS CHEESE D.MELANOGASTER"/>
    <property type="match status" value="1"/>
</dbReference>
<dbReference type="GO" id="GO:0016787">
    <property type="term" value="F:hydrolase activity"/>
    <property type="evidence" value="ECO:0007669"/>
    <property type="project" value="UniProtKB-UniRule"/>
</dbReference>
<dbReference type="GO" id="GO:0016042">
    <property type="term" value="P:lipid catabolic process"/>
    <property type="evidence" value="ECO:0007669"/>
    <property type="project" value="UniProtKB-UniRule"/>
</dbReference>
<dbReference type="InterPro" id="IPR016035">
    <property type="entry name" value="Acyl_Trfase/lysoPLipase"/>
</dbReference>
<dbReference type="CDD" id="cd07205">
    <property type="entry name" value="Pat_PNPLA6_PNPLA7_NTE1_like"/>
    <property type="match status" value="1"/>
</dbReference>
<accession>A0AA37RYR8</accession>
<dbReference type="EMBL" id="BSNC01000006">
    <property type="protein sequence ID" value="GLP97454.1"/>
    <property type="molecule type" value="Genomic_DNA"/>
</dbReference>
<evidence type="ECO:0000256" key="3">
    <source>
        <dbReference type="ARBA" id="ARBA00023098"/>
    </source>
</evidence>
<feature type="short sequence motif" description="GXSXG" evidence="4">
    <location>
        <begin position="87"/>
        <end position="91"/>
    </location>
</feature>
<evidence type="ECO:0000256" key="1">
    <source>
        <dbReference type="ARBA" id="ARBA00022801"/>
    </source>
</evidence>
<protein>
    <submittedName>
        <fullName evidence="7">Patatin</fullName>
    </submittedName>
</protein>
<comment type="caution">
    <text evidence="7">The sequence shown here is derived from an EMBL/GenBank/DDBJ whole genome shotgun (WGS) entry which is preliminary data.</text>
</comment>
<evidence type="ECO:0000256" key="5">
    <source>
        <dbReference type="SAM" id="SignalP"/>
    </source>
</evidence>
<dbReference type="Gene3D" id="3.40.1090.10">
    <property type="entry name" value="Cytosolic phospholipase A2 catalytic domain"/>
    <property type="match status" value="2"/>
</dbReference>
<keyword evidence="1 4" id="KW-0378">Hydrolase</keyword>
<dbReference type="PROSITE" id="PS51635">
    <property type="entry name" value="PNPLA"/>
    <property type="match status" value="1"/>
</dbReference>
<organism evidence="7 8">
    <name type="scientific">Paraferrimonas sedimenticola</name>
    <dbReference type="NCBI Taxonomy" id="375674"/>
    <lineage>
        <taxon>Bacteria</taxon>
        <taxon>Pseudomonadati</taxon>
        <taxon>Pseudomonadota</taxon>
        <taxon>Gammaproteobacteria</taxon>
        <taxon>Alteromonadales</taxon>
        <taxon>Ferrimonadaceae</taxon>
        <taxon>Paraferrimonas</taxon>
    </lineage>
</organism>
<dbReference type="SUPFAM" id="SSF52151">
    <property type="entry name" value="FabD/lysophospholipase-like"/>
    <property type="match status" value="1"/>
</dbReference>
<dbReference type="AlphaFoldDB" id="A0AA37RYR8"/>
<dbReference type="Gene3D" id="3.10.20.310">
    <property type="entry name" value="membrane protein fhac"/>
    <property type="match status" value="1"/>
</dbReference>
<feature type="active site" description="Nucleophile" evidence="4">
    <location>
        <position position="89"/>
    </location>
</feature>
<dbReference type="Proteomes" id="UP001161422">
    <property type="component" value="Unassembled WGS sequence"/>
</dbReference>
<keyword evidence="2 4" id="KW-0442">Lipid degradation</keyword>
<dbReference type="InterPro" id="IPR050301">
    <property type="entry name" value="NTE"/>
</dbReference>
<keyword evidence="8" id="KW-1185">Reference proteome</keyword>
<evidence type="ECO:0000313" key="8">
    <source>
        <dbReference type="Proteomes" id="UP001161422"/>
    </source>
</evidence>
<feature type="short sequence motif" description="DGA/G" evidence="4">
    <location>
        <begin position="235"/>
        <end position="237"/>
    </location>
</feature>
<evidence type="ECO:0000256" key="2">
    <source>
        <dbReference type="ARBA" id="ARBA00022963"/>
    </source>
</evidence>
<proteinExistence type="predicted"/>
<sequence>MSNTLIYLGFGVKFGSVTWYLITFALLLMSLSSIALAENSQPAAQEAPRERLKVGLALSGGGAKGAAHVGVLKVLEEHRIPVDYIAGTSIGSYVGGLYAIGYSAAEIEALMLSTDWNQGFSDAVPRESLPYRDKIQRDIYNVPLDLGIRDGEFRAPSGYLRGQTMAQLVRYSVGELPVFDSFDDLAIPYRAIATDLETREEVILDKGDLVTAMLASMTVPGVLNPVEREGRLLVDGGLVNNMPVQLVKDMGADIVIAVDIGAPLLNHDELNSAVKVLEQLANFLTQGGLQKQIALMEEDDVLIVPALHGFGTTDFSRMRESIPLGRTAAEEQIERLEYLALPVEEYQQRRAQKQLYAENWLEESAKPVVRIRIHNSTQASTTLIRETLDLERGQRISADDLNDAINRVYALNRFERVDAEFIDTEVGRELHLAVKPKPWGPNYLDFGLSWEDNFDFKNSLQLDASFTMTDINHQGAYWRTQARLGENRILNTEFYQPFDLTDRFYARAQYRFQDRRWPLVSTDVLSLDFDKRYNNFELGIGTNYSRLGILEIGALYEQGQIISRSLVTQRWNYEMKGGYLAFGYDSLNSVSFPTQGNQVRLAVTVVDEVFTGAGFDGSHVTAMISEFDWKGAIKLGNSSVVGKVSAAYTDKNSDFTSYGSDLGGFLNLSGFLRESIVGPKKVFGALIYQYDLGRSVLNMTQYPLYLGASLEAGNVWQVQDTVNLEELIYSGSLFVGTDTQLGPAALGFGAAQTGDRAVYLFIGRVF</sequence>
<evidence type="ECO:0000313" key="7">
    <source>
        <dbReference type="EMBL" id="GLP97454.1"/>
    </source>
</evidence>
<reference evidence="7" key="1">
    <citation type="journal article" date="2014" name="Int. J. Syst. Evol. Microbiol.">
        <title>Complete genome sequence of Corynebacterium casei LMG S-19264T (=DSM 44701T), isolated from a smear-ripened cheese.</title>
        <authorList>
            <consortium name="US DOE Joint Genome Institute (JGI-PGF)"/>
            <person name="Walter F."/>
            <person name="Albersmeier A."/>
            <person name="Kalinowski J."/>
            <person name="Ruckert C."/>
        </authorList>
    </citation>
    <scope>NUCLEOTIDE SEQUENCE</scope>
    <source>
        <strain evidence="7">NBRC 101628</strain>
    </source>
</reference>
<feature type="domain" description="PNPLA" evidence="6">
    <location>
        <begin position="56"/>
        <end position="248"/>
    </location>
</feature>
<dbReference type="InterPro" id="IPR002641">
    <property type="entry name" value="PNPLA_dom"/>
</dbReference>
<feature type="chain" id="PRO_5041238856" evidence="5">
    <location>
        <begin position="38"/>
        <end position="766"/>
    </location>
</feature>
<name>A0AA37RYR8_9GAMM</name>
<keyword evidence="3 4" id="KW-0443">Lipid metabolism</keyword>
<feature type="signal peptide" evidence="5">
    <location>
        <begin position="1"/>
        <end position="37"/>
    </location>
</feature>